<dbReference type="GeneID" id="56684393"/>
<evidence type="ECO:0000256" key="13">
    <source>
        <dbReference type="ARBA" id="ARBA00023180"/>
    </source>
</evidence>
<evidence type="ECO:0000256" key="5">
    <source>
        <dbReference type="ARBA" id="ARBA00022692"/>
    </source>
</evidence>
<reference evidence="15 16" key="1">
    <citation type="submission" date="2017-09" db="EMBL/GenBank/DDBJ databases">
        <title>Complete circularized genomes of four mosquito-derived Elizabethkingia anophelis isolates.</title>
        <authorList>
            <person name="Nicholson A.C."/>
            <person name="Xu J."/>
        </authorList>
    </citation>
    <scope>NUCLEOTIDE SEQUENCE [LARGE SCALE GENOMIC DNA]</scope>
    <source>
        <strain evidence="15 16">R26</strain>
    </source>
</reference>
<proteinExistence type="predicted"/>
<keyword evidence="11" id="KW-0472">Membrane</keyword>
<dbReference type="InterPro" id="IPR003406">
    <property type="entry name" value="Glyco_trans_14"/>
</dbReference>
<dbReference type="Pfam" id="PF02485">
    <property type="entry name" value="Branch"/>
    <property type="match status" value="1"/>
</dbReference>
<evidence type="ECO:0000256" key="7">
    <source>
        <dbReference type="ARBA" id="ARBA00022824"/>
    </source>
</evidence>
<keyword evidence="6" id="KW-0479">Metal-binding</keyword>
<keyword evidence="10" id="KW-0333">Golgi apparatus</keyword>
<keyword evidence="7" id="KW-0256">Endoplasmic reticulum</keyword>
<evidence type="ECO:0000313" key="15">
    <source>
        <dbReference type="EMBL" id="ATC36148.1"/>
    </source>
</evidence>
<evidence type="ECO:0000256" key="4">
    <source>
        <dbReference type="ARBA" id="ARBA00022679"/>
    </source>
</evidence>
<evidence type="ECO:0000256" key="3">
    <source>
        <dbReference type="ARBA" id="ARBA00022676"/>
    </source>
</evidence>
<keyword evidence="4 15" id="KW-0808">Transferase</keyword>
<accession>A0ABN5BQM5</accession>
<protein>
    <recommendedName>
        <fullName evidence="14">Peptide O-xylosyltransferase</fullName>
    </recommendedName>
</protein>
<dbReference type="InterPro" id="IPR043538">
    <property type="entry name" value="XYLT"/>
</dbReference>
<keyword evidence="3" id="KW-0328">Glycosyltransferase</keyword>
<sequence length="287" mass="34256">MKHAYLIIAHNEFSVLEQLIKALDDPRNDIYLHIDKKVKDFPEYKTRYSNLYILDNRIDVCWGDLSVVEAEYVLFEEAVNKGSYNYYHLLSGVDMPLKSQDEIHTFFNQYQGKEFIGFYQSPVEKEINRKVNKFHFFPKDFRTTSGMVSIIKRVIRFSGLKIQYILGYKRNKSINFKKGTQWVSITDQFVKYVLIKKKEVMKIYKNTFCSDEIFLQTLCWNSHFRNNLFNSGNEEKGCMRMIGWKEGVLHDWENKDYNILVESKFLFARKFNSKNMEVVNRILNQIL</sequence>
<gene>
    <name evidence="15" type="ORF">BAZ09_007920</name>
</gene>
<keyword evidence="13" id="KW-0325">Glycoprotein</keyword>
<organism evidence="15 16">
    <name type="scientific">Elizabethkingia anophelis R26</name>
    <dbReference type="NCBI Taxonomy" id="1246994"/>
    <lineage>
        <taxon>Bacteria</taxon>
        <taxon>Pseudomonadati</taxon>
        <taxon>Bacteroidota</taxon>
        <taxon>Flavobacteriia</taxon>
        <taxon>Flavobacteriales</taxon>
        <taxon>Weeksellaceae</taxon>
        <taxon>Elizabethkingia</taxon>
    </lineage>
</organism>
<evidence type="ECO:0000256" key="14">
    <source>
        <dbReference type="ARBA" id="ARBA00042865"/>
    </source>
</evidence>
<keyword evidence="5" id="KW-0812">Transmembrane</keyword>
<evidence type="ECO:0000256" key="1">
    <source>
        <dbReference type="ARBA" id="ARBA00004323"/>
    </source>
</evidence>
<comment type="subcellular location">
    <subcellularLocation>
        <location evidence="2">Endoplasmic reticulum membrane</location>
        <topology evidence="2">Single-pass type II membrane protein</topology>
    </subcellularLocation>
    <subcellularLocation>
        <location evidence="1">Golgi apparatus membrane</location>
        <topology evidence="1">Single-pass type II membrane protein</topology>
    </subcellularLocation>
</comment>
<keyword evidence="8" id="KW-0735">Signal-anchor</keyword>
<evidence type="ECO:0000256" key="12">
    <source>
        <dbReference type="ARBA" id="ARBA00023157"/>
    </source>
</evidence>
<evidence type="ECO:0000256" key="8">
    <source>
        <dbReference type="ARBA" id="ARBA00022968"/>
    </source>
</evidence>
<keyword evidence="16" id="KW-1185">Reference proteome</keyword>
<dbReference type="RefSeq" id="WP_009088145.1">
    <property type="nucleotide sequence ID" value="NZ_ANIW01000043.1"/>
</dbReference>
<dbReference type="Proteomes" id="UP000190057">
    <property type="component" value="Chromosome"/>
</dbReference>
<evidence type="ECO:0000313" key="16">
    <source>
        <dbReference type="Proteomes" id="UP000190057"/>
    </source>
</evidence>
<evidence type="ECO:0000256" key="10">
    <source>
        <dbReference type="ARBA" id="ARBA00023034"/>
    </source>
</evidence>
<dbReference type="EMBL" id="CP023401">
    <property type="protein sequence ID" value="ATC36148.1"/>
    <property type="molecule type" value="Genomic_DNA"/>
</dbReference>
<dbReference type="PANTHER" id="PTHR46025">
    <property type="entry name" value="XYLOSYLTRANSFERASE OXT"/>
    <property type="match status" value="1"/>
</dbReference>
<evidence type="ECO:0000256" key="11">
    <source>
        <dbReference type="ARBA" id="ARBA00023136"/>
    </source>
</evidence>
<evidence type="ECO:0000256" key="2">
    <source>
        <dbReference type="ARBA" id="ARBA00004648"/>
    </source>
</evidence>
<keyword evidence="9" id="KW-1133">Transmembrane helix</keyword>
<evidence type="ECO:0000256" key="6">
    <source>
        <dbReference type="ARBA" id="ARBA00022723"/>
    </source>
</evidence>
<evidence type="ECO:0000256" key="9">
    <source>
        <dbReference type="ARBA" id="ARBA00022989"/>
    </source>
</evidence>
<dbReference type="PANTHER" id="PTHR46025:SF3">
    <property type="entry name" value="XYLOSYLTRANSFERASE OXT"/>
    <property type="match status" value="1"/>
</dbReference>
<keyword evidence="12" id="KW-1015">Disulfide bond</keyword>
<dbReference type="GO" id="GO:0016740">
    <property type="term" value="F:transferase activity"/>
    <property type="evidence" value="ECO:0007669"/>
    <property type="project" value="UniProtKB-KW"/>
</dbReference>
<name>A0ABN5BQM5_9FLAO</name>